<dbReference type="SMART" id="SM00382">
    <property type="entry name" value="AAA"/>
    <property type="match status" value="1"/>
</dbReference>
<dbReference type="InterPro" id="IPR027417">
    <property type="entry name" value="P-loop_NTPase"/>
</dbReference>
<feature type="domain" description="ABC transporter" evidence="4">
    <location>
        <begin position="1"/>
        <end position="201"/>
    </location>
</feature>
<dbReference type="InterPro" id="IPR050093">
    <property type="entry name" value="ABC_SmlMolc_Importer"/>
</dbReference>
<evidence type="ECO:0000313" key="6">
    <source>
        <dbReference type="Proteomes" id="UP000705508"/>
    </source>
</evidence>
<reference evidence="5" key="2">
    <citation type="journal article" date="2021" name="Sci. Rep.">
        <title>The distribution of antibiotic resistance genes in chicken gut microbiota commensals.</title>
        <authorList>
            <person name="Juricova H."/>
            <person name="Matiasovicova J."/>
            <person name="Kubasova T."/>
            <person name="Cejkova D."/>
            <person name="Rychlik I."/>
        </authorList>
    </citation>
    <scope>NUCLEOTIDE SEQUENCE</scope>
    <source>
        <strain evidence="5">An582</strain>
    </source>
</reference>
<dbReference type="InterPro" id="IPR003439">
    <property type="entry name" value="ABC_transporter-like_ATP-bd"/>
</dbReference>
<sequence>MKITDLEKKIGTFRLQIDHLVIESGRIHGIIGPNGCGKTVLLKTLAGIYTPDRGTIDYEGISPREITMLSQRPYLMDTSVYKNLVYPLQVRHMRPEEEKVDALLEKAGLLAQKKQYARSLSSGERQKLSFLRAVIFHPKLVMIDETFSNLDPESEALFMEMIRKIQEEDPITWIIVSHQLEAVRQLCEVIHHMEKGSVVEL</sequence>
<evidence type="ECO:0000256" key="2">
    <source>
        <dbReference type="ARBA" id="ARBA00022741"/>
    </source>
</evidence>
<dbReference type="SUPFAM" id="SSF52540">
    <property type="entry name" value="P-loop containing nucleoside triphosphate hydrolases"/>
    <property type="match status" value="1"/>
</dbReference>
<reference evidence="5" key="1">
    <citation type="submission" date="2020-08" db="EMBL/GenBank/DDBJ databases">
        <authorList>
            <person name="Cejkova D."/>
            <person name="Kubasova T."/>
            <person name="Jahodarova E."/>
            <person name="Rychlik I."/>
        </authorList>
    </citation>
    <scope>NUCLEOTIDE SEQUENCE</scope>
    <source>
        <strain evidence="5">An582</strain>
    </source>
</reference>
<accession>A0A938XEV3</accession>
<dbReference type="AlphaFoldDB" id="A0A938XEV3"/>
<dbReference type="Pfam" id="PF00005">
    <property type="entry name" value="ABC_tran"/>
    <property type="match status" value="1"/>
</dbReference>
<evidence type="ECO:0000256" key="3">
    <source>
        <dbReference type="ARBA" id="ARBA00022840"/>
    </source>
</evidence>
<dbReference type="InterPro" id="IPR003593">
    <property type="entry name" value="AAA+_ATPase"/>
</dbReference>
<organism evidence="5 6">
    <name type="scientific">Mordavella massiliensis</name>
    <dbReference type="NCBI Taxonomy" id="1871024"/>
    <lineage>
        <taxon>Bacteria</taxon>
        <taxon>Bacillati</taxon>
        <taxon>Bacillota</taxon>
        <taxon>Clostridia</taxon>
        <taxon>Eubacteriales</taxon>
        <taxon>Clostridiaceae</taxon>
        <taxon>Mordavella</taxon>
    </lineage>
</organism>
<keyword evidence="2" id="KW-0547">Nucleotide-binding</keyword>
<keyword evidence="1" id="KW-0813">Transport</keyword>
<dbReference type="GO" id="GO:0016887">
    <property type="term" value="F:ATP hydrolysis activity"/>
    <property type="evidence" value="ECO:0007669"/>
    <property type="project" value="InterPro"/>
</dbReference>
<dbReference type="InterPro" id="IPR017871">
    <property type="entry name" value="ABC_transporter-like_CS"/>
</dbReference>
<dbReference type="Gene3D" id="3.40.50.300">
    <property type="entry name" value="P-loop containing nucleotide triphosphate hydrolases"/>
    <property type="match status" value="1"/>
</dbReference>
<proteinExistence type="predicted"/>
<evidence type="ECO:0000256" key="1">
    <source>
        <dbReference type="ARBA" id="ARBA00022448"/>
    </source>
</evidence>
<evidence type="ECO:0000313" key="5">
    <source>
        <dbReference type="EMBL" id="MBM6948647.1"/>
    </source>
</evidence>
<gene>
    <name evidence="5" type="ORF">H6A20_08290</name>
</gene>
<dbReference type="EMBL" id="JACJKS010000010">
    <property type="protein sequence ID" value="MBM6948647.1"/>
    <property type="molecule type" value="Genomic_DNA"/>
</dbReference>
<name>A0A938XEV3_9CLOT</name>
<evidence type="ECO:0000259" key="4">
    <source>
        <dbReference type="PROSITE" id="PS50893"/>
    </source>
</evidence>
<dbReference type="PANTHER" id="PTHR42781">
    <property type="entry name" value="SPERMIDINE/PUTRESCINE IMPORT ATP-BINDING PROTEIN POTA"/>
    <property type="match status" value="1"/>
</dbReference>
<keyword evidence="3 5" id="KW-0067">ATP-binding</keyword>
<comment type="caution">
    <text evidence="5">The sequence shown here is derived from an EMBL/GenBank/DDBJ whole genome shotgun (WGS) entry which is preliminary data.</text>
</comment>
<dbReference type="PROSITE" id="PS50893">
    <property type="entry name" value="ABC_TRANSPORTER_2"/>
    <property type="match status" value="1"/>
</dbReference>
<dbReference type="RefSeq" id="WP_204906659.1">
    <property type="nucleotide sequence ID" value="NZ_JACJKS010000010.1"/>
</dbReference>
<dbReference type="Proteomes" id="UP000705508">
    <property type="component" value="Unassembled WGS sequence"/>
</dbReference>
<dbReference type="PROSITE" id="PS00211">
    <property type="entry name" value="ABC_TRANSPORTER_1"/>
    <property type="match status" value="1"/>
</dbReference>
<dbReference type="GO" id="GO:0005524">
    <property type="term" value="F:ATP binding"/>
    <property type="evidence" value="ECO:0007669"/>
    <property type="project" value="UniProtKB-KW"/>
</dbReference>
<dbReference type="PANTHER" id="PTHR42781:SF9">
    <property type="entry name" value="AMINO ACID ABC TRANSPORTER, ATP-BINDING PROTEIN-RELATED"/>
    <property type="match status" value="1"/>
</dbReference>
<protein>
    <submittedName>
        <fullName evidence="5">ABC transporter ATP-binding protein</fullName>
    </submittedName>
</protein>